<gene>
    <name evidence="1" type="ORF">DFO65_10474</name>
</gene>
<dbReference type="Proteomes" id="UP000253509">
    <property type="component" value="Unassembled WGS sequence"/>
</dbReference>
<protein>
    <recommendedName>
        <fullName evidence="3">DUF559 domain-containing protein</fullName>
    </recommendedName>
</protein>
<proteinExistence type="predicted"/>
<dbReference type="AlphaFoldDB" id="A0A366IJ32"/>
<name>A0A366IJ32_9MICO</name>
<evidence type="ECO:0008006" key="3">
    <source>
        <dbReference type="Google" id="ProtNLM"/>
    </source>
</evidence>
<comment type="caution">
    <text evidence="1">The sequence shown here is derived from an EMBL/GenBank/DDBJ whole genome shotgun (WGS) entry which is preliminary data.</text>
</comment>
<organism evidence="1 2">
    <name type="scientific">Brevibacterium celere</name>
    <dbReference type="NCBI Taxonomy" id="225845"/>
    <lineage>
        <taxon>Bacteria</taxon>
        <taxon>Bacillati</taxon>
        <taxon>Actinomycetota</taxon>
        <taxon>Actinomycetes</taxon>
        <taxon>Micrococcales</taxon>
        <taxon>Brevibacteriaceae</taxon>
        <taxon>Brevibacterium</taxon>
    </lineage>
</organism>
<sequence length="333" mass="37984">MVVNSVTMTYREMDAERDIPVWFRRRNRARAGISNHALMHDARYSKLHHGVWLDHQTLRRRVIPGWANHRWVDEAISLSAATAIMADSSGSGLTAARLFGLPLPRNLQQAQMFNGRIVVELATTVRSRQTRQPTIKLSRLSTLTPVEWYGLTVVSAADVFVHLAPVLGPDDLVKLGDAIVGRWRSGPLCSLDDLRTRIDRPYLRHRRSLTEALDLVRENVDSPMETVLRLWLRRVGLPEPVIHPGVHCSLTNRTYHPDLGHPEHRLAIEYHGDHHRVSPDQWDEDLNRRNALQAEGWTVIEVTRRSDLVLIEQSIRAHLGLQPRILPTGSHHV</sequence>
<evidence type="ECO:0000313" key="1">
    <source>
        <dbReference type="EMBL" id="RBP72119.1"/>
    </source>
</evidence>
<accession>A0A366IJ32</accession>
<dbReference type="SUPFAM" id="SSF52980">
    <property type="entry name" value="Restriction endonuclease-like"/>
    <property type="match status" value="1"/>
</dbReference>
<keyword evidence="2" id="KW-1185">Reference proteome</keyword>
<reference evidence="1 2" key="1">
    <citation type="submission" date="2018-06" db="EMBL/GenBank/DDBJ databases">
        <title>Freshwater and sediment microbial communities from various areas in North America, analyzing microbe dynamics in response to fracking.</title>
        <authorList>
            <person name="Lamendella R."/>
        </authorList>
    </citation>
    <scope>NUCLEOTIDE SEQUENCE [LARGE SCALE GENOMIC DNA]</scope>
    <source>
        <strain evidence="1 2">3b_TX</strain>
    </source>
</reference>
<dbReference type="EMBL" id="QNSB01000004">
    <property type="protein sequence ID" value="RBP72119.1"/>
    <property type="molecule type" value="Genomic_DNA"/>
</dbReference>
<dbReference type="InterPro" id="IPR011335">
    <property type="entry name" value="Restrct_endonuc-II-like"/>
</dbReference>
<dbReference type="Gene3D" id="3.40.960.10">
    <property type="entry name" value="VSR Endonuclease"/>
    <property type="match status" value="1"/>
</dbReference>
<evidence type="ECO:0000313" key="2">
    <source>
        <dbReference type="Proteomes" id="UP000253509"/>
    </source>
</evidence>